<feature type="compositionally biased region" description="Polar residues" evidence="1">
    <location>
        <begin position="478"/>
        <end position="495"/>
    </location>
</feature>
<keyword evidence="3" id="KW-1185">Reference proteome</keyword>
<dbReference type="SUPFAM" id="SSF50729">
    <property type="entry name" value="PH domain-like"/>
    <property type="match status" value="1"/>
</dbReference>
<dbReference type="PANTHER" id="PTHR21258">
    <property type="entry name" value="DOCKING PROTEIN RELATED"/>
    <property type="match status" value="1"/>
</dbReference>
<dbReference type="InterPro" id="IPR011993">
    <property type="entry name" value="PH-like_dom_sf"/>
</dbReference>
<feature type="compositionally biased region" description="Basic and acidic residues" evidence="1">
    <location>
        <begin position="63"/>
        <end position="79"/>
    </location>
</feature>
<dbReference type="GO" id="GO:0005737">
    <property type="term" value="C:cytoplasm"/>
    <property type="evidence" value="ECO:0007669"/>
    <property type="project" value="TreeGrafter"/>
</dbReference>
<reference evidence="4" key="1">
    <citation type="submission" date="2025-08" db="UniProtKB">
        <authorList>
            <consortium name="RefSeq"/>
        </authorList>
    </citation>
    <scope>IDENTIFICATION</scope>
    <source>
        <tissue evidence="4">Gonad</tissue>
    </source>
</reference>
<feature type="compositionally biased region" description="Basic and acidic residues" evidence="1">
    <location>
        <begin position="553"/>
        <end position="564"/>
    </location>
</feature>
<dbReference type="InterPro" id="IPR001849">
    <property type="entry name" value="PH_domain"/>
</dbReference>
<dbReference type="Proteomes" id="UP000515135">
    <property type="component" value="Unplaced"/>
</dbReference>
<feature type="compositionally biased region" description="Low complexity" evidence="1">
    <location>
        <begin position="80"/>
        <end position="93"/>
    </location>
</feature>
<protein>
    <submittedName>
        <fullName evidence="4">Protein starmaker-like</fullName>
    </submittedName>
</protein>
<feature type="compositionally biased region" description="Basic and acidic residues" evidence="1">
    <location>
        <begin position="427"/>
        <end position="452"/>
    </location>
</feature>
<feature type="compositionally biased region" description="Low complexity" evidence="1">
    <location>
        <begin position="316"/>
        <end position="326"/>
    </location>
</feature>
<organism evidence="3 4">
    <name type="scientific">Branchiostoma belcheri</name>
    <name type="common">Amphioxus</name>
    <dbReference type="NCBI Taxonomy" id="7741"/>
    <lineage>
        <taxon>Eukaryota</taxon>
        <taxon>Metazoa</taxon>
        <taxon>Chordata</taxon>
        <taxon>Cephalochordata</taxon>
        <taxon>Leptocardii</taxon>
        <taxon>Amphioxiformes</taxon>
        <taxon>Branchiostomatidae</taxon>
        <taxon>Branchiostoma</taxon>
    </lineage>
</organism>
<feature type="compositionally biased region" description="Polar residues" evidence="1">
    <location>
        <begin position="408"/>
        <end position="418"/>
    </location>
</feature>
<dbReference type="Pfam" id="PF02174">
    <property type="entry name" value="IRS"/>
    <property type="match status" value="1"/>
</dbReference>
<feature type="region of interest" description="Disordered" evidence="1">
    <location>
        <begin position="284"/>
        <end position="572"/>
    </location>
</feature>
<feature type="region of interest" description="Disordered" evidence="1">
    <location>
        <begin position="219"/>
        <end position="246"/>
    </location>
</feature>
<dbReference type="InterPro" id="IPR002404">
    <property type="entry name" value="IRS_PTB"/>
</dbReference>
<sequence length="658" mass="70065">MDRIAHVGRVSKAASQHAHCFTIVPDEEQPPLILACDDNMRMLEWISAVKLLSSKLVKPPEPVPRREPPSGEDRTERQSSADSQQQQSSPLSSEGPSVMIRPKPDGASASRSPGKRRSYKVYVMPTELASTIKLTGVFRIRVTRRSVEVYSLYGGAPKLNLPLSCIKGYKVYPSAVEVDKILVLETARHSPAGQGIFQFRTAHCDNICDAIRSHTTEGEEGLVPLDVPEQDDGDEDDAPRSPTITLRNIDGLSSCSQLDSSENVASTDYAGKCSEDIARRSFFADGDDRASENDTTASDQSSSDENDTPEEEAGYLTLLDTTPLDDSATPGNQRIVPTISVNAAGAEGSKASSPVDTDSETQSGEEASNSPIGPRKEDESSLPDPKATEGNDQSHSQEGALDTEGDIQDTTKLLQSAGSVVPSDDCESPKDNTKEEGNARSGGDGEQKENDGAKSTSESMADGTSQSVAPQDCPNVSVHMSVTDSVAEPSTSPLGSQERVGQEVGDCDPEKDQKSLLCLPDATEESSSDELAEELTDTDDITSHGASPVSVGSDEKLLQEDNKGSADLTQTQSTSIKLQLVSPTDLKTSDAEIELKEEPGEDIPTPKVTATAKPPVKLGLTTSLGVEKCSEDEAPICRVTSLPAMMPEEQLSLRSVGS</sequence>
<dbReference type="PANTHER" id="PTHR21258:SF62">
    <property type="entry name" value="INSULIN RECEPTOR SUBSTRATE 1"/>
    <property type="match status" value="1"/>
</dbReference>
<evidence type="ECO:0000256" key="1">
    <source>
        <dbReference type="SAM" id="MobiDB-lite"/>
    </source>
</evidence>
<feature type="compositionally biased region" description="Acidic residues" evidence="1">
    <location>
        <begin position="522"/>
        <end position="540"/>
    </location>
</feature>
<name>A0A6P4YME5_BRABE</name>
<dbReference type="KEGG" id="bbel:109466583"/>
<dbReference type="GeneID" id="109466583"/>
<feature type="domain" description="PH" evidence="2">
    <location>
        <begin position="1"/>
        <end position="54"/>
    </location>
</feature>
<proteinExistence type="predicted"/>
<feature type="compositionally biased region" description="Polar residues" evidence="1">
    <location>
        <begin position="350"/>
        <end position="371"/>
    </location>
</feature>
<evidence type="ECO:0000313" key="3">
    <source>
        <dbReference type="Proteomes" id="UP000515135"/>
    </source>
</evidence>
<dbReference type="Gene3D" id="2.30.29.30">
    <property type="entry name" value="Pleckstrin-homology domain (PH domain)/Phosphotyrosine-binding domain (PTB)"/>
    <property type="match status" value="1"/>
</dbReference>
<accession>A0A6P4YME5</accession>
<dbReference type="AlphaFoldDB" id="A0A6P4YME5"/>
<dbReference type="InterPro" id="IPR050996">
    <property type="entry name" value="Docking_Protein_DOK"/>
</dbReference>
<dbReference type="GO" id="GO:0007169">
    <property type="term" value="P:cell surface receptor protein tyrosine kinase signaling pathway"/>
    <property type="evidence" value="ECO:0007669"/>
    <property type="project" value="TreeGrafter"/>
</dbReference>
<dbReference type="OrthoDB" id="10391288at2759"/>
<feature type="compositionally biased region" description="Polar residues" evidence="1">
    <location>
        <begin position="453"/>
        <end position="469"/>
    </location>
</feature>
<feature type="region of interest" description="Disordered" evidence="1">
    <location>
        <begin position="57"/>
        <end position="116"/>
    </location>
</feature>
<gene>
    <name evidence="4" type="primary">LOC109466583</name>
</gene>
<dbReference type="RefSeq" id="XP_019619872.1">
    <property type="nucleotide sequence ID" value="XM_019764313.1"/>
</dbReference>
<feature type="compositionally biased region" description="Acidic residues" evidence="1">
    <location>
        <begin position="302"/>
        <end position="313"/>
    </location>
</feature>
<feature type="compositionally biased region" description="Acidic residues" evidence="1">
    <location>
        <begin position="228"/>
        <end position="237"/>
    </location>
</feature>
<evidence type="ECO:0000259" key="2">
    <source>
        <dbReference type="PROSITE" id="PS50003"/>
    </source>
</evidence>
<evidence type="ECO:0000313" key="4">
    <source>
        <dbReference type="RefSeq" id="XP_019619872.1"/>
    </source>
</evidence>
<dbReference type="PROSITE" id="PS50003">
    <property type="entry name" value="PH_DOMAIN"/>
    <property type="match status" value="1"/>
</dbReference>
<dbReference type="SMART" id="SM01244">
    <property type="entry name" value="IRS"/>
    <property type="match status" value="1"/>
</dbReference>